<dbReference type="GeneID" id="112047555"/>
<evidence type="ECO:0000256" key="5">
    <source>
        <dbReference type="ARBA" id="ARBA00023136"/>
    </source>
</evidence>
<feature type="disulfide bond" evidence="6">
    <location>
        <begin position="139"/>
        <end position="174"/>
    </location>
</feature>
<organism evidence="8 9">
    <name type="scientific">Bicyclus anynana</name>
    <name type="common">Squinting bush brown butterfly</name>
    <dbReference type="NCBI Taxonomy" id="110368"/>
    <lineage>
        <taxon>Eukaryota</taxon>
        <taxon>Metazoa</taxon>
        <taxon>Ecdysozoa</taxon>
        <taxon>Arthropoda</taxon>
        <taxon>Hexapoda</taxon>
        <taxon>Insecta</taxon>
        <taxon>Pterygota</taxon>
        <taxon>Neoptera</taxon>
        <taxon>Endopterygota</taxon>
        <taxon>Lepidoptera</taxon>
        <taxon>Glossata</taxon>
        <taxon>Ditrysia</taxon>
        <taxon>Papilionoidea</taxon>
        <taxon>Nymphalidae</taxon>
        <taxon>Satyrinae</taxon>
        <taxon>Satyrini</taxon>
        <taxon>Mycalesina</taxon>
        <taxon>Bicyclus</taxon>
    </lineage>
</organism>
<keyword evidence="6" id="KW-1015">Disulfide bond</keyword>
<keyword evidence="4 7" id="KW-1133">Transmembrane helix</keyword>
<dbReference type="PRINTS" id="PR00259">
    <property type="entry name" value="TMFOUR"/>
</dbReference>
<proteinExistence type="inferred from homology"/>
<evidence type="ECO:0000256" key="1">
    <source>
        <dbReference type="ARBA" id="ARBA00004141"/>
    </source>
</evidence>
<dbReference type="Pfam" id="PF00335">
    <property type="entry name" value="Tetraspanin"/>
    <property type="match status" value="1"/>
</dbReference>
<dbReference type="PIRSF" id="PIRSF002419">
    <property type="entry name" value="Tetraspanin"/>
    <property type="match status" value="1"/>
</dbReference>
<evidence type="ECO:0000256" key="3">
    <source>
        <dbReference type="ARBA" id="ARBA00022692"/>
    </source>
</evidence>
<dbReference type="RefSeq" id="XP_023940462.1">
    <property type="nucleotide sequence ID" value="XM_024084694.2"/>
</dbReference>
<evidence type="ECO:0000313" key="8">
    <source>
        <dbReference type="Proteomes" id="UP001652582"/>
    </source>
</evidence>
<keyword evidence="3 7" id="KW-0812">Transmembrane</keyword>
<reference evidence="9" key="1">
    <citation type="submission" date="2025-08" db="UniProtKB">
        <authorList>
            <consortium name="RefSeq"/>
        </authorList>
    </citation>
    <scope>IDENTIFICATION</scope>
</reference>
<sequence length="223" mass="24056">MGCGEFLVKYILFFANLFFALAGVALIGLGVAVELHVSKAADILQSSPIVQLTPIGAIVVGCIVFVVAFFGCCGAIRESNCMLITYAIFMIVLMVLKITLATLIFVKQDELLADIPRWLTDAFNKDRQAFQEIERTFTCCGVEGPQSYMSLALPATCCAAGVQTCTVVNAHPGCSRVLSDFFQTFGLAIGVVAIVVVAVELVAVVFGLCLANHVRNKSRRTRY</sequence>
<feature type="transmembrane region" description="Helical" evidence="7">
    <location>
        <begin position="12"/>
        <end position="33"/>
    </location>
</feature>
<evidence type="ECO:0000256" key="6">
    <source>
        <dbReference type="PIRSR" id="PIRSR002419-1"/>
    </source>
</evidence>
<protein>
    <recommendedName>
        <fullName evidence="7">Tetraspanin</fullName>
    </recommendedName>
</protein>
<dbReference type="KEGG" id="bany:112047555"/>
<dbReference type="InterPro" id="IPR000301">
    <property type="entry name" value="Tetraspanin_animals"/>
</dbReference>
<keyword evidence="5 7" id="KW-0472">Membrane</keyword>
<dbReference type="PROSITE" id="PS00421">
    <property type="entry name" value="TM4_1"/>
    <property type="match status" value="1"/>
</dbReference>
<dbReference type="SUPFAM" id="SSF48652">
    <property type="entry name" value="Tetraspanin"/>
    <property type="match status" value="1"/>
</dbReference>
<comment type="similarity">
    <text evidence="2 7">Belongs to the tetraspanin (TM4SF) family.</text>
</comment>
<dbReference type="AlphaFoldDB" id="A0A6J1N5U3"/>
<accession>A0A6J1N5U3</accession>
<evidence type="ECO:0000256" key="7">
    <source>
        <dbReference type="RuleBase" id="RU361218"/>
    </source>
</evidence>
<dbReference type="PANTHER" id="PTHR19282:SF456">
    <property type="entry name" value="CD63 MOLECULE"/>
    <property type="match status" value="1"/>
</dbReference>
<dbReference type="InterPro" id="IPR008952">
    <property type="entry name" value="Tetraspanin_EC2_sf"/>
</dbReference>
<dbReference type="Proteomes" id="UP001652582">
    <property type="component" value="Chromosome 16"/>
</dbReference>
<name>A0A6J1N5U3_BICAN</name>
<evidence type="ECO:0000313" key="9">
    <source>
        <dbReference type="RefSeq" id="XP_023940462.1"/>
    </source>
</evidence>
<feature type="transmembrane region" description="Helical" evidence="7">
    <location>
        <begin position="83"/>
        <end position="106"/>
    </location>
</feature>
<feature type="disulfide bond" evidence="6">
    <location>
        <begin position="140"/>
        <end position="158"/>
    </location>
</feature>
<gene>
    <name evidence="9" type="primary">LOC112047555</name>
</gene>
<comment type="subcellular location">
    <subcellularLocation>
        <location evidence="1 7">Membrane</location>
        <topology evidence="1 7">Multi-pass membrane protein</topology>
    </subcellularLocation>
</comment>
<dbReference type="Gene3D" id="1.10.1450.10">
    <property type="entry name" value="Tetraspanin"/>
    <property type="match status" value="1"/>
</dbReference>
<evidence type="ECO:0000256" key="4">
    <source>
        <dbReference type="ARBA" id="ARBA00022989"/>
    </source>
</evidence>
<dbReference type="CDD" id="cd03127">
    <property type="entry name" value="tetraspanin_LEL"/>
    <property type="match status" value="1"/>
</dbReference>
<keyword evidence="8" id="KW-1185">Reference proteome</keyword>
<dbReference type="OrthoDB" id="71600at2759"/>
<feature type="transmembrane region" description="Helical" evidence="7">
    <location>
        <begin position="185"/>
        <end position="211"/>
    </location>
</feature>
<dbReference type="InterPro" id="IPR018499">
    <property type="entry name" value="Tetraspanin/Peripherin"/>
</dbReference>
<evidence type="ECO:0000256" key="2">
    <source>
        <dbReference type="ARBA" id="ARBA00006840"/>
    </source>
</evidence>
<dbReference type="InterPro" id="IPR018503">
    <property type="entry name" value="Tetraspanin_CS"/>
</dbReference>
<feature type="transmembrane region" description="Helical" evidence="7">
    <location>
        <begin position="53"/>
        <end position="76"/>
    </location>
</feature>
<dbReference type="GO" id="GO:0005886">
    <property type="term" value="C:plasma membrane"/>
    <property type="evidence" value="ECO:0007669"/>
    <property type="project" value="TreeGrafter"/>
</dbReference>
<dbReference type="PANTHER" id="PTHR19282">
    <property type="entry name" value="TETRASPANIN"/>
    <property type="match status" value="1"/>
</dbReference>